<dbReference type="InterPro" id="IPR029016">
    <property type="entry name" value="GAF-like_dom_sf"/>
</dbReference>
<dbReference type="InterPro" id="IPR001932">
    <property type="entry name" value="PPM-type_phosphatase-like_dom"/>
</dbReference>
<feature type="compositionally biased region" description="Basic and acidic residues" evidence="2">
    <location>
        <begin position="620"/>
        <end position="631"/>
    </location>
</feature>
<dbReference type="Pfam" id="PF08448">
    <property type="entry name" value="PAS_4"/>
    <property type="match status" value="1"/>
</dbReference>
<keyword evidence="5" id="KW-1185">Reference proteome</keyword>
<dbReference type="Gene3D" id="3.30.565.10">
    <property type="entry name" value="Histidine kinase-like ATPase, C-terminal domain"/>
    <property type="match status" value="1"/>
</dbReference>
<dbReference type="PANTHER" id="PTHR43156">
    <property type="entry name" value="STAGE II SPORULATION PROTEIN E-RELATED"/>
    <property type="match status" value="1"/>
</dbReference>
<gene>
    <name evidence="4" type="ORF">ACFQDO_09355</name>
</gene>
<keyword evidence="1" id="KW-0378">Hydrolase</keyword>
<feature type="domain" description="PAS" evidence="3">
    <location>
        <begin position="6"/>
        <end position="51"/>
    </location>
</feature>
<dbReference type="PROSITE" id="PS50112">
    <property type="entry name" value="PAS"/>
    <property type="match status" value="1"/>
</dbReference>
<dbReference type="SMART" id="SM00065">
    <property type="entry name" value="GAF"/>
    <property type="match status" value="1"/>
</dbReference>
<sequence>MADEHAVLDYRAVLAAVPLPCWLLDEQLVVVAVSDALLALTGRSRDQLVGRPVADSFPTNPDQPGVVGPGGPLTDSVARALHSGATHVVPRMRHDIELPADSGTFVERWWSVTNSPLEDTKDTRLVLSTVADVTATVHDEERRRVHERREVELLEHAQRLESDLVVQQREMAVLSAAEAQVGRRLQGLAFVALELAAADSVEELTDLIVVRGVAAMGCDGGGVAVRDDQDQVVRLTITDTRREGQRLRQEMPTSTRLPSVVAAVVPEPIYLGNRDEGLAWGEEMQLVYATSGCDAWASLPLLAEGRLLGSLTVSWVEPRAFTLDEKELLAAFAAQCAQALQRIQARQAEREATMSSRLLSESLQRSLLTDPAQPAHLQLVARYLPAAREAYVGGDWYDSFALPDGDTMLVIGDVAGHDRLATASMAQVRGVLRGVAHSLDGSPAEVLTGLDHALRDLDVDALATAVLARVERDLQAEVEGDRTTVTRSLRWSNAGHPPPILLTADGQGELLVSEPELLLGLLPGTARTDHRLVMEPGMTLLLYTDGLVERRGESLTQGLEWLRHRVQALANLPLGSLCDALLGELPTDAEDDVALLAIRCNPVDDSGELPTFVRSAVDAPDDRADRADSELRAPTPARRSDVSLVLPPDVGAVRRARSFVQQHCRQAGYLIATTETVVLLTSETVTNAFIHGRSEARLRLIMRTDRIRVEVGDDNSRHPLRAERQDDALDGRGLDILDLLSTSWGVSDDVAGKVVWFEVAPEQ</sequence>
<dbReference type="Gene3D" id="3.60.40.10">
    <property type="entry name" value="PPM-type phosphatase domain"/>
    <property type="match status" value="1"/>
</dbReference>
<evidence type="ECO:0000313" key="4">
    <source>
        <dbReference type="EMBL" id="MFC6007334.1"/>
    </source>
</evidence>
<dbReference type="InterPro" id="IPR003594">
    <property type="entry name" value="HATPase_dom"/>
</dbReference>
<dbReference type="InterPro" id="IPR003018">
    <property type="entry name" value="GAF"/>
</dbReference>
<dbReference type="Proteomes" id="UP001596189">
    <property type="component" value="Unassembled WGS sequence"/>
</dbReference>
<organism evidence="4 5">
    <name type="scientific">Angustibacter luteus</name>
    <dbReference type="NCBI Taxonomy" id="658456"/>
    <lineage>
        <taxon>Bacteria</taxon>
        <taxon>Bacillati</taxon>
        <taxon>Actinomycetota</taxon>
        <taxon>Actinomycetes</taxon>
        <taxon>Kineosporiales</taxon>
        <taxon>Kineosporiaceae</taxon>
    </lineage>
</organism>
<evidence type="ECO:0000259" key="3">
    <source>
        <dbReference type="PROSITE" id="PS50112"/>
    </source>
</evidence>
<reference evidence="5" key="1">
    <citation type="journal article" date="2019" name="Int. J. Syst. Evol. Microbiol.">
        <title>The Global Catalogue of Microorganisms (GCM) 10K type strain sequencing project: providing services to taxonomists for standard genome sequencing and annotation.</title>
        <authorList>
            <consortium name="The Broad Institute Genomics Platform"/>
            <consortium name="The Broad Institute Genome Sequencing Center for Infectious Disease"/>
            <person name="Wu L."/>
            <person name="Ma J."/>
        </authorList>
    </citation>
    <scope>NUCLEOTIDE SEQUENCE [LARGE SCALE GENOMIC DNA]</scope>
    <source>
        <strain evidence="5">KACC 14249</strain>
    </source>
</reference>
<dbReference type="Pfam" id="PF01590">
    <property type="entry name" value="GAF"/>
    <property type="match status" value="1"/>
</dbReference>
<dbReference type="EMBL" id="JBHSRD010000003">
    <property type="protein sequence ID" value="MFC6007334.1"/>
    <property type="molecule type" value="Genomic_DNA"/>
</dbReference>
<dbReference type="InterPro" id="IPR036457">
    <property type="entry name" value="PPM-type-like_dom_sf"/>
</dbReference>
<dbReference type="InterPro" id="IPR013656">
    <property type="entry name" value="PAS_4"/>
</dbReference>
<dbReference type="SMART" id="SM00331">
    <property type="entry name" value="PP2C_SIG"/>
    <property type="match status" value="1"/>
</dbReference>
<accession>A0ABW1JDC3</accession>
<dbReference type="Gene3D" id="3.30.450.40">
    <property type="match status" value="1"/>
</dbReference>
<evidence type="ECO:0000313" key="5">
    <source>
        <dbReference type="Proteomes" id="UP001596189"/>
    </source>
</evidence>
<dbReference type="InterPro" id="IPR052016">
    <property type="entry name" value="Bact_Sigma-Reg"/>
</dbReference>
<evidence type="ECO:0000256" key="2">
    <source>
        <dbReference type="SAM" id="MobiDB-lite"/>
    </source>
</evidence>
<comment type="caution">
    <text evidence="4">The sequence shown here is derived from an EMBL/GenBank/DDBJ whole genome shotgun (WGS) entry which is preliminary data.</text>
</comment>
<name>A0ABW1JDC3_9ACTN</name>
<dbReference type="CDD" id="cd16936">
    <property type="entry name" value="HATPase_RsbW-like"/>
    <property type="match status" value="1"/>
</dbReference>
<dbReference type="InterPro" id="IPR000014">
    <property type="entry name" value="PAS"/>
</dbReference>
<dbReference type="InterPro" id="IPR036890">
    <property type="entry name" value="HATPase_C_sf"/>
</dbReference>
<dbReference type="SUPFAM" id="SSF55781">
    <property type="entry name" value="GAF domain-like"/>
    <property type="match status" value="1"/>
</dbReference>
<dbReference type="Pfam" id="PF13581">
    <property type="entry name" value="HATPase_c_2"/>
    <property type="match status" value="1"/>
</dbReference>
<dbReference type="CDD" id="cd00130">
    <property type="entry name" value="PAS"/>
    <property type="match status" value="1"/>
</dbReference>
<dbReference type="InterPro" id="IPR035965">
    <property type="entry name" value="PAS-like_dom_sf"/>
</dbReference>
<dbReference type="SUPFAM" id="SSF55785">
    <property type="entry name" value="PYP-like sensor domain (PAS domain)"/>
    <property type="match status" value="1"/>
</dbReference>
<dbReference type="Pfam" id="PF07228">
    <property type="entry name" value="SpoIIE"/>
    <property type="match status" value="1"/>
</dbReference>
<dbReference type="RefSeq" id="WP_345716137.1">
    <property type="nucleotide sequence ID" value="NZ_BAABFP010000004.1"/>
</dbReference>
<protein>
    <submittedName>
        <fullName evidence="4">SpoIIE family protein phosphatase</fullName>
    </submittedName>
</protein>
<proteinExistence type="predicted"/>
<feature type="region of interest" description="Disordered" evidence="2">
    <location>
        <begin position="616"/>
        <end position="640"/>
    </location>
</feature>
<dbReference type="Gene3D" id="3.30.450.20">
    <property type="entry name" value="PAS domain"/>
    <property type="match status" value="1"/>
</dbReference>
<evidence type="ECO:0000256" key="1">
    <source>
        <dbReference type="ARBA" id="ARBA00022801"/>
    </source>
</evidence>
<dbReference type="PANTHER" id="PTHR43156:SF2">
    <property type="entry name" value="STAGE II SPORULATION PROTEIN E"/>
    <property type="match status" value="1"/>
</dbReference>